<evidence type="ECO:0000313" key="2">
    <source>
        <dbReference type="Proteomes" id="UP000585638"/>
    </source>
</evidence>
<dbReference type="EMBL" id="JACHIR010000001">
    <property type="protein sequence ID" value="MBB5896042.1"/>
    <property type="molecule type" value="Genomic_DNA"/>
</dbReference>
<dbReference type="Pfam" id="PF19760">
    <property type="entry name" value="DUF6247"/>
    <property type="match status" value="1"/>
</dbReference>
<dbReference type="RefSeq" id="WP_184867752.1">
    <property type="nucleotide sequence ID" value="NZ_BAAAWY010000074.1"/>
</dbReference>
<dbReference type="Proteomes" id="UP000585638">
    <property type="component" value="Unassembled WGS sequence"/>
</dbReference>
<organism evidence="1 2">
    <name type="scientific">Kutzneria kofuensis</name>
    <dbReference type="NCBI Taxonomy" id="103725"/>
    <lineage>
        <taxon>Bacteria</taxon>
        <taxon>Bacillati</taxon>
        <taxon>Actinomycetota</taxon>
        <taxon>Actinomycetes</taxon>
        <taxon>Pseudonocardiales</taxon>
        <taxon>Pseudonocardiaceae</taxon>
        <taxon>Kutzneria</taxon>
    </lineage>
</organism>
<dbReference type="InterPro" id="IPR046214">
    <property type="entry name" value="DUF6247"/>
</dbReference>
<sequence>MDVPPEVLARLDTIGSALPPLLKAEFEHERDIVLREAATATTTTSLTVLVAKWHGVAAAEARDPGISHRILAETAELLAKEGSGLES</sequence>
<proteinExistence type="predicted"/>
<dbReference type="AlphaFoldDB" id="A0A7W9KNZ3"/>
<gene>
    <name evidence="1" type="ORF">BJ998_007238</name>
</gene>
<keyword evidence="2" id="KW-1185">Reference proteome</keyword>
<name>A0A7W9KNZ3_9PSEU</name>
<accession>A0A7W9KNZ3</accession>
<evidence type="ECO:0000313" key="1">
    <source>
        <dbReference type="EMBL" id="MBB5896042.1"/>
    </source>
</evidence>
<protein>
    <submittedName>
        <fullName evidence="1">Uncharacterized protein</fullName>
    </submittedName>
</protein>
<reference evidence="1 2" key="1">
    <citation type="submission" date="2020-08" db="EMBL/GenBank/DDBJ databases">
        <title>Sequencing the genomes of 1000 actinobacteria strains.</title>
        <authorList>
            <person name="Klenk H.-P."/>
        </authorList>
    </citation>
    <scope>NUCLEOTIDE SEQUENCE [LARGE SCALE GENOMIC DNA]</scope>
    <source>
        <strain evidence="1 2">DSM 43851</strain>
    </source>
</reference>
<comment type="caution">
    <text evidence="1">The sequence shown here is derived from an EMBL/GenBank/DDBJ whole genome shotgun (WGS) entry which is preliminary data.</text>
</comment>